<evidence type="ECO:0000313" key="3">
    <source>
        <dbReference type="Proteomes" id="UP000676336"/>
    </source>
</evidence>
<organism evidence="2 3">
    <name type="scientific">Rotaria magnacalcarata</name>
    <dbReference type="NCBI Taxonomy" id="392030"/>
    <lineage>
        <taxon>Eukaryota</taxon>
        <taxon>Metazoa</taxon>
        <taxon>Spiralia</taxon>
        <taxon>Gnathifera</taxon>
        <taxon>Rotifera</taxon>
        <taxon>Eurotatoria</taxon>
        <taxon>Bdelloidea</taxon>
        <taxon>Philodinida</taxon>
        <taxon>Philodinidae</taxon>
        <taxon>Rotaria</taxon>
    </lineage>
</organism>
<reference evidence="2" key="1">
    <citation type="submission" date="2021-02" db="EMBL/GenBank/DDBJ databases">
        <authorList>
            <person name="Nowell W R."/>
        </authorList>
    </citation>
    <scope>NUCLEOTIDE SEQUENCE</scope>
</reference>
<dbReference type="Pfam" id="PF26215">
    <property type="entry name" value="HTH_animal"/>
    <property type="match status" value="1"/>
</dbReference>
<dbReference type="Proteomes" id="UP000676336">
    <property type="component" value="Unassembled WGS sequence"/>
</dbReference>
<gene>
    <name evidence="2" type="ORF">SMN809_LOCUS15980</name>
</gene>
<evidence type="ECO:0000259" key="1">
    <source>
        <dbReference type="Pfam" id="PF26215"/>
    </source>
</evidence>
<sequence>MNVITRYLIREHHIPLTATIIREFSQHLETSLHQQYMIPLSHLNIYRTRKEFKLMKSIQHRLQKGNYILHETDKSGIFHIGNSVDYEKKAEAYRQKIGAYIELDSNPLWCVFDKVILLLNDLRSKKYILSWQLGKMMPKRETVQLAYLYFIPKPHKAGTPLRPIVSSKNMPTTGISKFLDKIIRPIFDKHARSTTIIDGVDLIHRLEAYTTNGYLKPKTYLCTFDITDLYKMLPQEESLDILIEFLVQHGYQKVQNIPIDIIRKYVDDIFFTSNDSLESIDQVLDEANNFHPNIKRVQQIGRNVPFLDVFIQNSNGVLKTSLYHKEAAEPYVVPFGSDHPGHVFRNTVDTAITRAVRYSTTLSEFEEEIRQMKLMFLYNGYPSRHIDWRLTTLFSKYLSNYRQYQQTKNTIEQPKAQLPIKPMTTMYKIIDQDRFYKRCQNYMKQHQDDYELLSSISNMETIVNQHIHKINMTLNFLEHEHYITKDIYQQLFLQRNDIQLKNVYFLFDRSYVKPIFSMESNVTSKLSTYLDDLLRPIIEDILKQSVVNQDFDFIQCLHHHQCSSKLKPTTLLVRIKIQNFFSLFKHQSVVDRIGYLLAKHRQNQPINHISIVTIERLLELYLKYTLFIFEDYIYTFNHGMPNETRFRTLLSNLCLYYWKTKKFQDNQQFQNEFLLQYNDELFFTWNQSKENFHIFLLELKEFSDDDIDMDIEYGQQINIQNIHLENRHGQFYSTMNTSSMLLPYVTGYPKVKYQQWFRSTLIRLIQLCSDYQDFTRQRIQMEIHCLISGYSNEFSESELEKFNRYFNVDIYQVQVNELTYQQFRSNLLKFQRWQSQNYSSIIEFNYLYDYRAYHEFKKKFILFGQHIQILMQHYHRNKQKFFLMLNIYFH</sequence>
<name>A0A8S2PXN0_9BILA</name>
<proteinExistence type="predicted"/>
<comment type="caution">
    <text evidence="2">The sequence shown here is derived from an EMBL/GenBank/DDBJ whole genome shotgun (WGS) entry which is preliminary data.</text>
</comment>
<protein>
    <recommendedName>
        <fullName evidence="1">Helix-turn-helix domain-containing protein</fullName>
    </recommendedName>
</protein>
<evidence type="ECO:0000313" key="2">
    <source>
        <dbReference type="EMBL" id="CAF4075212.1"/>
    </source>
</evidence>
<accession>A0A8S2PXN0</accession>
<dbReference type="PANTHER" id="PTHR21301">
    <property type="entry name" value="REVERSE TRANSCRIPTASE"/>
    <property type="match status" value="1"/>
</dbReference>
<dbReference type="AlphaFoldDB" id="A0A8S2PXN0"/>
<dbReference type="InterPro" id="IPR058912">
    <property type="entry name" value="HTH_animal"/>
</dbReference>
<feature type="domain" description="Helix-turn-helix" evidence="1">
    <location>
        <begin position="331"/>
        <end position="389"/>
    </location>
</feature>
<dbReference type="EMBL" id="CAJOBI010007014">
    <property type="protein sequence ID" value="CAF4075212.1"/>
    <property type="molecule type" value="Genomic_DNA"/>
</dbReference>
<dbReference type="PANTHER" id="PTHR21301:SF10">
    <property type="entry name" value="REVERSE TRANSCRIPTASE DOMAIN-CONTAINING PROTEIN"/>
    <property type="match status" value="1"/>
</dbReference>